<keyword evidence="2" id="KW-1185">Reference proteome</keyword>
<evidence type="ECO:0000313" key="1">
    <source>
        <dbReference type="EMBL" id="CAK9071162.1"/>
    </source>
</evidence>
<comment type="caution">
    <text evidence="1">The sequence shown here is derived from an EMBL/GenBank/DDBJ whole genome shotgun (WGS) entry which is preliminary data.</text>
</comment>
<name>A0ABP0P893_9DINO</name>
<proteinExistence type="predicted"/>
<dbReference type="EMBL" id="CAXAMM010033335">
    <property type="protein sequence ID" value="CAK9071162.1"/>
    <property type="molecule type" value="Genomic_DNA"/>
</dbReference>
<sequence length="568" mass="64702">MSDASSSTTWSYCHQDCYWHQTCARSARWKATCEEDACIINFIPLCETCQAVCPECHGRLQCQQEFPGYSNSSKYTFTTAACYGGGRKGRGRGRGHQARVWAWDAWYRVGSLSPTWHAHDCQHQPEWQRSVAEAANRTIGISINPGACRGWVGRNQENLNRLRQLPGVDAIDTHTNYADGQFQGRIPKEAFIVATATDGALERIVHEVEKAELRHEQGRGREPPGRKTLHLVLAHPVDQLKSLTFVKTNMQKCLCTFAPFPSRPYFEPCALQSGTSNRDSTVSRFHGRDSDRRRIRVGEDCTSVMDMIREVDPEDASREVSKVTVRLGCILFHGRDPRKTQGLLSLKDFQELRPSLDVLTQFSRHFHKTQDVAKKLFSVLGSEWKVRHWCRQMKLRFSLVDPESHPDLPKEVELTFGAFNPQLGQKLPPIRNLCEQKRPLLQSDVHFLSTGLGARLELRGEELREDLKQRFASACFHDKILHFAGESASYRLDRISRNQKIARSGNILIVWTDATDYFNNQTVPYDALNLTLPMSELEGKLQESDQLVELLKTLEHLVKTLQTKLQVS</sequence>
<gene>
    <name evidence="1" type="ORF">SCF082_LOCUS35270</name>
</gene>
<accession>A0ABP0P893</accession>
<dbReference type="Proteomes" id="UP001642464">
    <property type="component" value="Unassembled WGS sequence"/>
</dbReference>
<protein>
    <submittedName>
        <fullName evidence="1">Uncharacterized protein</fullName>
    </submittedName>
</protein>
<evidence type="ECO:0000313" key="2">
    <source>
        <dbReference type="Proteomes" id="UP001642464"/>
    </source>
</evidence>
<organism evidence="1 2">
    <name type="scientific">Durusdinium trenchii</name>
    <dbReference type="NCBI Taxonomy" id="1381693"/>
    <lineage>
        <taxon>Eukaryota</taxon>
        <taxon>Sar</taxon>
        <taxon>Alveolata</taxon>
        <taxon>Dinophyceae</taxon>
        <taxon>Suessiales</taxon>
        <taxon>Symbiodiniaceae</taxon>
        <taxon>Durusdinium</taxon>
    </lineage>
</organism>
<reference evidence="1 2" key="1">
    <citation type="submission" date="2024-02" db="EMBL/GenBank/DDBJ databases">
        <authorList>
            <person name="Chen Y."/>
            <person name="Shah S."/>
            <person name="Dougan E. K."/>
            <person name="Thang M."/>
            <person name="Chan C."/>
        </authorList>
    </citation>
    <scope>NUCLEOTIDE SEQUENCE [LARGE SCALE GENOMIC DNA]</scope>
</reference>